<keyword evidence="4" id="KW-0539">Nucleus</keyword>
<dbReference type="GO" id="GO:0007095">
    <property type="term" value="P:mitotic G2 DNA damage checkpoint signaling"/>
    <property type="evidence" value="ECO:0007669"/>
    <property type="project" value="InterPro"/>
</dbReference>
<dbReference type="Gene3D" id="2.60.200.20">
    <property type="match status" value="1"/>
</dbReference>
<dbReference type="InterPro" id="IPR008984">
    <property type="entry name" value="SMAD_FHA_dom_sf"/>
</dbReference>
<name>A0A2V5H3A8_ASPV1</name>
<feature type="compositionally biased region" description="Polar residues" evidence="6">
    <location>
        <begin position="456"/>
        <end position="465"/>
    </location>
</feature>
<dbReference type="PANTHER" id="PTHR12162:SF0">
    <property type="entry name" value="NIBRIN"/>
    <property type="match status" value="1"/>
</dbReference>
<evidence type="ECO:0000259" key="7">
    <source>
        <dbReference type="PROSITE" id="PS50006"/>
    </source>
</evidence>
<feature type="region of interest" description="Disordered" evidence="6">
    <location>
        <begin position="368"/>
        <end position="391"/>
    </location>
</feature>
<dbReference type="Pfam" id="PF00498">
    <property type="entry name" value="FHA"/>
    <property type="match status" value="1"/>
</dbReference>
<evidence type="ECO:0000313" key="8">
    <source>
        <dbReference type="EMBL" id="PYI16352.1"/>
    </source>
</evidence>
<evidence type="ECO:0000256" key="2">
    <source>
        <dbReference type="ARBA" id="ARBA00022763"/>
    </source>
</evidence>
<evidence type="ECO:0000256" key="5">
    <source>
        <dbReference type="ARBA" id="ARBA00044757"/>
    </source>
</evidence>
<evidence type="ECO:0000256" key="1">
    <source>
        <dbReference type="ARBA" id="ARBA00004123"/>
    </source>
</evidence>
<dbReference type="STRING" id="1450538.A0A2V5H3A8"/>
<sequence>MWILESDGDFLEGKRVWLRPGKKYLFGRAREDGVRHAIANKTISRKHLLIEVSPVKPGDGAHLHTKSEIIVTDLGSKLGTKLDGEKISGGTKLEGQDHELKLGRYEYMLRIKWCPTVLSFSFSSKELKARDPLARVRSRLEDLDIKTIIPYVVDKTTHVVQSKRNTAKGLQALVNAKHIVQDTYVDALVYAATPSDLDSPESLCPLEADFDSAWPDPAGHLPPPGKETTQRPKEAFAPNPARLSIFEGFTFVFGDATQMENLEDALTNGQGKVLLYQIEDGVTTAEEFAQFMRNAAGNNGFGSQRNSPGGVVHVRYRAKGRHEEWSLELSKQIALLTEQRVVEQSEFLDAILGNNAAPLCQPLLEEADASDEANAEPSPQPPPGSASSETVPVVVSQPLEEASQPPARKSRPRVRGYVSKMKTFDDGFDINSIPVHAPEESLAMSPPPMEIEPASVQESQQQNSLNDEENIVSSLLPGAAAMKRRRTETIRQSVDDGAPQPKEESPRKPKRQKLDVLEAARQHREAEEDAQRRHRVADEASLQDSLQEVDIEKLKGLAIVEEMDVKPRNVDAEDSRWNDRWNGRKNFKKFRRKGDPSQPRYRIQTVIVPLEEVTRKEFGVGDHYWLSNSHRSTEAAVAESPPEPTMTPSGTVASRSQSLARTDSEVAAPRSQKRTREEREESDSDDELRFRFRRRR</sequence>
<organism evidence="8 9">
    <name type="scientific">Aspergillus violaceofuscus (strain CBS 115571)</name>
    <dbReference type="NCBI Taxonomy" id="1450538"/>
    <lineage>
        <taxon>Eukaryota</taxon>
        <taxon>Fungi</taxon>
        <taxon>Dikarya</taxon>
        <taxon>Ascomycota</taxon>
        <taxon>Pezizomycotina</taxon>
        <taxon>Eurotiomycetes</taxon>
        <taxon>Eurotiomycetidae</taxon>
        <taxon>Eurotiales</taxon>
        <taxon>Aspergillaceae</taxon>
        <taxon>Aspergillus</taxon>
    </lineage>
</organism>
<comment type="similarity">
    <text evidence="5">Belongs to the Nibrin family.</text>
</comment>
<dbReference type="SUPFAM" id="SSF49879">
    <property type="entry name" value="SMAD/FHA domain"/>
    <property type="match status" value="1"/>
</dbReference>
<evidence type="ECO:0000256" key="4">
    <source>
        <dbReference type="ARBA" id="ARBA00023242"/>
    </source>
</evidence>
<feature type="domain" description="FHA" evidence="7">
    <location>
        <begin position="24"/>
        <end position="87"/>
    </location>
</feature>
<feature type="compositionally biased region" description="Basic and acidic residues" evidence="6">
    <location>
        <begin position="501"/>
        <end position="531"/>
    </location>
</feature>
<gene>
    <name evidence="8" type="ORF">BO99DRAFT_366233</name>
</gene>
<keyword evidence="9" id="KW-1185">Reference proteome</keyword>
<dbReference type="Proteomes" id="UP000249829">
    <property type="component" value="Unassembled WGS sequence"/>
</dbReference>
<dbReference type="InterPro" id="IPR043014">
    <property type="entry name" value="Nibrin_BRCT2_sf"/>
</dbReference>
<dbReference type="PROSITE" id="PS50006">
    <property type="entry name" value="FHA_DOMAIN"/>
    <property type="match status" value="1"/>
</dbReference>
<feature type="compositionally biased region" description="Polar residues" evidence="6">
    <location>
        <begin position="646"/>
        <end position="661"/>
    </location>
</feature>
<dbReference type="Gene3D" id="3.40.50.10980">
    <property type="entry name" value="Nibrin, BRCT2 domain"/>
    <property type="match status" value="1"/>
</dbReference>
<feature type="region of interest" description="Disordered" evidence="6">
    <location>
        <begin position="630"/>
        <end position="696"/>
    </location>
</feature>
<accession>A0A2V5H3A8</accession>
<proteinExistence type="inferred from homology"/>
<feature type="region of interest" description="Disordered" evidence="6">
    <location>
        <begin position="439"/>
        <end position="541"/>
    </location>
</feature>
<evidence type="ECO:0000313" key="9">
    <source>
        <dbReference type="Proteomes" id="UP000249829"/>
    </source>
</evidence>
<dbReference type="SMART" id="SM00240">
    <property type="entry name" value="FHA"/>
    <property type="match status" value="1"/>
</dbReference>
<dbReference type="GO" id="GO:0003684">
    <property type="term" value="F:damaged DNA binding"/>
    <property type="evidence" value="ECO:0007669"/>
    <property type="project" value="TreeGrafter"/>
</dbReference>
<dbReference type="InterPro" id="IPR000253">
    <property type="entry name" value="FHA_dom"/>
</dbReference>
<dbReference type="InterPro" id="IPR032429">
    <property type="entry name" value="Nibrin_BRCT2"/>
</dbReference>
<keyword evidence="2" id="KW-0227">DNA damage</keyword>
<dbReference type="Pfam" id="PF16508">
    <property type="entry name" value="NIBRIN_BRCT_II"/>
    <property type="match status" value="1"/>
</dbReference>
<evidence type="ECO:0000256" key="3">
    <source>
        <dbReference type="ARBA" id="ARBA00023204"/>
    </source>
</evidence>
<evidence type="ECO:0000256" key="6">
    <source>
        <dbReference type="SAM" id="MobiDB-lite"/>
    </source>
</evidence>
<dbReference type="PANTHER" id="PTHR12162">
    <property type="entry name" value="NIBRIN-RELATED"/>
    <property type="match status" value="1"/>
</dbReference>
<dbReference type="AlphaFoldDB" id="A0A2V5H3A8"/>
<dbReference type="EMBL" id="KZ825170">
    <property type="protein sequence ID" value="PYI16352.1"/>
    <property type="molecule type" value="Genomic_DNA"/>
</dbReference>
<keyword evidence="3" id="KW-0234">DNA repair</keyword>
<reference evidence="8 9" key="1">
    <citation type="submission" date="2018-02" db="EMBL/GenBank/DDBJ databases">
        <title>The genomes of Aspergillus section Nigri reveals drivers in fungal speciation.</title>
        <authorList>
            <consortium name="DOE Joint Genome Institute"/>
            <person name="Vesth T.C."/>
            <person name="Nybo J."/>
            <person name="Theobald S."/>
            <person name="Brandl J."/>
            <person name="Frisvad J.C."/>
            <person name="Nielsen K.F."/>
            <person name="Lyhne E.K."/>
            <person name="Kogle M.E."/>
            <person name="Kuo A."/>
            <person name="Riley R."/>
            <person name="Clum A."/>
            <person name="Nolan M."/>
            <person name="Lipzen A."/>
            <person name="Salamov A."/>
            <person name="Henrissat B."/>
            <person name="Wiebenga A."/>
            <person name="De vries R.P."/>
            <person name="Grigoriev I.V."/>
            <person name="Mortensen U.H."/>
            <person name="Andersen M.R."/>
            <person name="Baker S.E."/>
        </authorList>
    </citation>
    <scope>NUCLEOTIDE SEQUENCE [LARGE SCALE GENOMIC DNA]</scope>
    <source>
        <strain evidence="8 9">CBS 115571</strain>
    </source>
</reference>
<dbReference type="GO" id="GO:0030870">
    <property type="term" value="C:Mre11 complex"/>
    <property type="evidence" value="ECO:0007669"/>
    <property type="project" value="InterPro"/>
</dbReference>
<comment type="subcellular location">
    <subcellularLocation>
        <location evidence="1">Nucleus</location>
    </subcellularLocation>
</comment>
<protein>
    <submittedName>
        <fullName evidence="8">DNA damage response protein RcaA</fullName>
    </submittedName>
</protein>
<dbReference type="InterPro" id="IPR040227">
    <property type="entry name" value="Nibrin-rel"/>
</dbReference>
<dbReference type="OMA" id="GIGDHYW"/>
<dbReference type="GO" id="GO:0000724">
    <property type="term" value="P:double-strand break repair via homologous recombination"/>
    <property type="evidence" value="ECO:0007669"/>
    <property type="project" value="TreeGrafter"/>
</dbReference>